<proteinExistence type="predicted"/>
<protein>
    <recommendedName>
        <fullName evidence="1">Helicase SWF/SNF/SWI type bacterial domain-containing protein</fullName>
    </recommendedName>
</protein>
<organism evidence="2 3">
    <name type="scientific">Lactobacillus helveticus</name>
    <name type="common">Lactobacillus suntoryeus</name>
    <dbReference type="NCBI Taxonomy" id="1587"/>
    <lineage>
        <taxon>Bacteria</taxon>
        <taxon>Bacillati</taxon>
        <taxon>Bacillota</taxon>
        <taxon>Bacilli</taxon>
        <taxon>Lactobacillales</taxon>
        <taxon>Lactobacillaceae</taxon>
        <taxon>Lactobacillus</taxon>
    </lineage>
</organism>
<dbReference type="InterPro" id="IPR013663">
    <property type="entry name" value="Helicase_SWF/SNF/SWI_bac"/>
</dbReference>
<evidence type="ECO:0000313" key="3">
    <source>
        <dbReference type="Proteomes" id="UP000618094"/>
    </source>
</evidence>
<feature type="domain" description="Helicase SWF/SNF/SWI type bacterial" evidence="1">
    <location>
        <begin position="13"/>
        <end position="123"/>
    </location>
</feature>
<name>A0A8H9KF51_LACHE</name>
<sequence>MVKIQYLLNRNFTQATRREAKRENEVEQLLKQYFTDFKNNEYLLSNDNLDHLEQLLDQGIAKLKEIGEVQITPTFKSLLQSTNTHMEIGVSVNLTNELIDVDISSQKMSWEDIQAALKHTKKNDIILFYQMVCCKKHSSQRLNN</sequence>
<gene>
    <name evidence="2" type="ORF">LHEH8_00970</name>
</gene>
<dbReference type="Proteomes" id="UP000618094">
    <property type="component" value="Unassembled WGS sequence"/>
</dbReference>
<evidence type="ECO:0000259" key="1">
    <source>
        <dbReference type="Pfam" id="PF08455"/>
    </source>
</evidence>
<dbReference type="AlphaFoldDB" id="A0A8H9KF51"/>
<comment type="caution">
    <text evidence="2">The sequence shown here is derived from an EMBL/GenBank/DDBJ whole genome shotgun (WGS) entry which is preliminary data.</text>
</comment>
<reference evidence="2" key="1">
    <citation type="submission" date="2020-07" db="EMBL/GenBank/DDBJ databases">
        <title>Draft genome sequence of Lactobacillus helveticus strain H-8.</title>
        <authorList>
            <person name="Endo A."/>
            <person name="Maeno S."/>
            <person name="Kido Y."/>
        </authorList>
    </citation>
    <scope>NUCLEOTIDE SEQUENCE</scope>
    <source>
        <strain evidence="2">H-8</strain>
    </source>
</reference>
<dbReference type="EMBL" id="BLYO01000016">
    <property type="protein sequence ID" value="GFO98341.1"/>
    <property type="molecule type" value="Genomic_DNA"/>
</dbReference>
<dbReference type="RefSeq" id="WP_201726448.1">
    <property type="nucleotide sequence ID" value="NZ_BLYR01000271.1"/>
</dbReference>
<evidence type="ECO:0000313" key="2">
    <source>
        <dbReference type="EMBL" id="GFO98341.1"/>
    </source>
</evidence>
<accession>A0A8H9KF51</accession>
<dbReference type="Pfam" id="PF08455">
    <property type="entry name" value="SNF2_assoc"/>
    <property type="match status" value="1"/>
</dbReference>